<dbReference type="CDD" id="cd07820">
    <property type="entry name" value="SRPBCC_3"/>
    <property type="match status" value="1"/>
</dbReference>
<evidence type="ECO:0000313" key="1">
    <source>
        <dbReference type="EMBL" id="MFC4062354.1"/>
    </source>
</evidence>
<dbReference type="Proteomes" id="UP001595850">
    <property type="component" value="Unassembled WGS sequence"/>
</dbReference>
<dbReference type="InterPro" id="IPR023393">
    <property type="entry name" value="START-like_dom_sf"/>
</dbReference>
<organism evidence="1 2">
    <name type="scientific">Planomonospora corallina</name>
    <dbReference type="NCBI Taxonomy" id="1806052"/>
    <lineage>
        <taxon>Bacteria</taxon>
        <taxon>Bacillati</taxon>
        <taxon>Actinomycetota</taxon>
        <taxon>Actinomycetes</taxon>
        <taxon>Streptosporangiales</taxon>
        <taxon>Streptosporangiaceae</taxon>
        <taxon>Planomonospora</taxon>
    </lineage>
</organism>
<sequence length="167" mass="18683">MLTWSAPFYDRRMPGFEIVTHVMAPPERVFDLSLDVEVHTASMAGSSEEPVAGVTSGGLRPGDTVTWRARHFGVLWRMTSVISAYDRPGYFVDEQVSGPFKRWHHAHHFESDDHGDTMMIDVVEFAAPLGPLGKVAEILALRSYMPDLIRVRNRYIKQVAETTPAAG</sequence>
<reference evidence="2" key="1">
    <citation type="journal article" date="2019" name="Int. J. Syst. Evol. Microbiol.">
        <title>The Global Catalogue of Microorganisms (GCM) 10K type strain sequencing project: providing services to taxonomists for standard genome sequencing and annotation.</title>
        <authorList>
            <consortium name="The Broad Institute Genomics Platform"/>
            <consortium name="The Broad Institute Genome Sequencing Center for Infectious Disease"/>
            <person name="Wu L."/>
            <person name="Ma J."/>
        </authorList>
    </citation>
    <scope>NUCLEOTIDE SEQUENCE [LARGE SCALE GENOMIC DNA]</scope>
    <source>
        <strain evidence="2">TBRC 4489</strain>
    </source>
</reference>
<evidence type="ECO:0000313" key="2">
    <source>
        <dbReference type="Proteomes" id="UP001595850"/>
    </source>
</evidence>
<dbReference type="Gene3D" id="3.30.530.20">
    <property type="match status" value="1"/>
</dbReference>
<name>A0ABV8IDP3_9ACTN</name>
<gene>
    <name evidence="1" type="ORF">ACFOWE_28985</name>
</gene>
<dbReference type="Pfam" id="PF10604">
    <property type="entry name" value="Polyketide_cyc2"/>
    <property type="match status" value="1"/>
</dbReference>
<protein>
    <submittedName>
        <fullName evidence="1">SRPBCC family protein</fullName>
    </submittedName>
</protein>
<keyword evidence="2" id="KW-1185">Reference proteome</keyword>
<comment type="caution">
    <text evidence="1">The sequence shown here is derived from an EMBL/GenBank/DDBJ whole genome shotgun (WGS) entry which is preliminary data.</text>
</comment>
<dbReference type="EMBL" id="JBHSBM010000042">
    <property type="protein sequence ID" value="MFC4062354.1"/>
    <property type="molecule type" value="Genomic_DNA"/>
</dbReference>
<dbReference type="RefSeq" id="WP_377293396.1">
    <property type="nucleotide sequence ID" value="NZ_JBHSBM010000042.1"/>
</dbReference>
<dbReference type="SUPFAM" id="SSF55961">
    <property type="entry name" value="Bet v1-like"/>
    <property type="match status" value="1"/>
</dbReference>
<accession>A0ABV8IDP3</accession>
<proteinExistence type="predicted"/>
<dbReference type="InterPro" id="IPR019587">
    <property type="entry name" value="Polyketide_cyclase/dehydratase"/>
</dbReference>